<name>A0ABN9RRU3_9DINO</name>
<evidence type="ECO:0000313" key="3">
    <source>
        <dbReference type="EMBL" id="CAK0821937.1"/>
    </source>
</evidence>
<evidence type="ECO:0000256" key="1">
    <source>
        <dbReference type="SAM" id="MobiDB-lite"/>
    </source>
</evidence>
<feature type="region of interest" description="Disordered" evidence="1">
    <location>
        <begin position="283"/>
        <end position="309"/>
    </location>
</feature>
<feature type="compositionally biased region" description="Pro residues" evidence="1">
    <location>
        <begin position="350"/>
        <end position="367"/>
    </location>
</feature>
<feature type="transmembrane region" description="Helical" evidence="2">
    <location>
        <begin position="74"/>
        <end position="97"/>
    </location>
</feature>
<keyword evidence="2" id="KW-1133">Transmembrane helix</keyword>
<protein>
    <recommendedName>
        <fullName evidence="5">Apple domain-containing protein</fullName>
    </recommendedName>
</protein>
<feature type="region of interest" description="Disordered" evidence="1">
    <location>
        <begin position="324"/>
        <end position="398"/>
    </location>
</feature>
<keyword evidence="2" id="KW-0472">Membrane</keyword>
<comment type="caution">
    <text evidence="3">The sequence shown here is derived from an EMBL/GenBank/DDBJ whole genome shotgun (WGS) entry which is preliminary data.</text>
</comment>
<evidence type="ECO:0000256" key="2">
    <source>
        <dbReference type="SAM" id="Phobius"/>
    </source>
</evidence>
<evidence type="ECO:0008006" key="5">
    <source>
        <dbReference type="Google" id="ProtNLM"/>
    </source>
</evidence>
<sequence length="421" mass="43279">MALERPPGGADGPEQQRALLGEAPDASVEDAAEARQAAAGALGAFRWPRSLAETEATRAGPRLPGAAGPGRAPAVVLAGVVLVLTLVAALGAGAASLRQPRGARGGLGAPPAALSERKALHWARLGDDTACRAGGNGSRAGRAKPRRAASFSAQECQGVCEAESGCRGVQYGPGDACQLWGRPVTYFDREPGGSCAVRLPLGGPRRRENAACVVSPGGQPDDGADVVLKVVSGVEEELCQTLCRSAFGEGCMAVAYAAEPKRCEMWRQPVDFEERQGISCSTFESANDTAGGDARSAAQPEESSLPWGSLGWGSLLDWMATTTSTTTTTTTSTTTTTATTTTATTRTGPSRPPVPPAPRPPRPPRPLPCGSVPHRGPQRGLGRERPLGPEGGHPQAPIVVRGAQRVLQLRGGAGVPSHDPP</sequence>
<dbReference type="EMBL" id="CAUYUJ010007779">
    <property type="protein sequence ID" value="CAK0821937.1"/>
    <property type="molecule type" value="Genomic_DNA"/>
</dbReference>
<keyword evidence="4" id="KW-1185">Reference proteome</keyword>
<proteinExistence type="predicted"/>
<keyword evidence="2" id="KW-0812">Transmembrane</keyword>
<gene>
    <name evidence="3" type="ORF">PCOR1329_LOCUS23071</name>
</gene>
<accession>A0ABN9RRU3</accession>
<reference evidence="3" key="1">
    <citation type="submission" date="2023-10" db="EMBL/GenBank/DDBJ databases">
        <authorList>
            <person name="Chen Y."/>
            <person name="Shah S."/>
            <person name="Dougan E. K."/>
            <person name="Thang M."/>
            <person name="Chan C."/>
        </authorList>
    </citation>
    <scope>NUCLEOTIDE SEQUENCE [LARGE SCALE GENOMIC DNA]</scope>
</reference>
<evidence type="ECO:0000313" key="4">
    <source>
        <dbReference type="Proteomes" id="UP001189429"/>
    </source>
</evidence>
<feature type="region of interest" description="Disordered" evidence="1">
    <location>
        <begin position="1"/>
        <end position="33"/>
    </location>
</feature>
<organism evidence="3 4">
    <name type="scientific">Prorocentrum cordatum</name>
    <dbReference type="NCBI Taxonomy" id="2364126"/>
    <lineage>
        <taxon>Eukaryota</taxon>
        <taxon>Sar</taxon>
        <taxon>Alveolata</taxon>
        <taxon>Dinophyceae</taxon>
        <taxon>Prorocentrales</taxon>
        <taxon>Prorocentraceae</taxon>
        <taxon>Prorocentrum</taxon>
    </lineage>
</organism>
<feature type="compositionally biased region" description="Low complexity" evidence="1">
    <location>
        <begin position="324"/>
        <end position="345"/>
    </location>
</feature>
<dbReference type="Proteomes" id="UP001189429">
    <property type="component" value="Unassembled WGS sequence"/>
</dbReference>